<dbReference type="InterPro" id="IPR014867">
    <property type="entry name" value="Spore_coat_CotH_CotH2/3/7"/>
</dbReference>
<dbReference type="Pfam" id="PF08757">
    <property type="entry name" value="CotH"/>
    <property type="match status" value="1"/>
</dbReference>
<feature type="transmembrane region" description="Helical" evidence="1">
    <location>
        <begin position="12"/>
        <end position="33"/>
    </location>
</feature>
<sequence>MKVNKKSVQHLLLGGLLTIGVVIGLAAGSYFFYFRHLTRLEIYARHHGEIQFIKKLSNVLFVPQLFTPEKLPRYDLIVKRQDLEFLNSNLPAGYVGALLSDQNRQSVPATFLSGSEVRKVEVRYRGDTDIHWRDPQKSWRVNFPVEEPFDGSSAINLIIPVDRGYLLESLNFYRAKKLGLLVPEIKFVNLFVNGARHGVYWQVEQWGPEFLARNGIATSTNLYGSAEFADLEGLPSGGFSTASAWRKYASKADGIDDYSDLQRLLDVINLPSDEALNEQIGTVIDFDNFYAWQINQYLTMSDHQSGINLRLYPDPTTGKFRFLPWDIMMGDPLPPYVEANYNQLITRILSNRAFLHERNLRLWQYVGDEATLADDLAYYDQLDGQTRGDFYKDSLKVESNLAYRRKIRTLRQQIVDRVKALRDNLNYANATFSNFQKIDDTHASFDLTTSGFSAIKLVGITIDTECDSRWTIARQPNGDDVVNLIPCSDETRLHNTDKLSFLVYSDKMVDGDFLRLASSTERFILTTNRTLSQQFLNDKQIKFTVINAVTGETVEPIFN</sequence>
<evidence type="ECO:0000256" key="1">
    <source>
        <dbReference type="SAM" id="Phobius"/>
    </source>
</evidence>
<gene>
    <name evidence="2" type="ORF">A3J59_02355</name>
</gene>
<dbReference type="EMBL" id="MHIL01000020">
    <property type="protein sequence ID" value="OGY51289.1"/>
    <property type="molecule type" value="Genomic_DNA"/>
</dbReference>
<dbReference type="PANTHER" id="PTHR40050">
    <property type="entry name" value="INNER SPORE COAT PROTEIN H"/>
    <property type="match status" value="1"/>
</dbReference>
<dbReference type="Proteomes" id="UP000177310">
    <property type="component" value="Unassembled WGS sequence"/>
</dbReference>
<keyword evidence="1" id="KW-1133">Transmembrane helix</keyword>
<evidence type="ECO:0008006" key="4">
    <source>
        <dbReference type="Google" id="ProtNLM"/>
    </source>
</evidence>
<keyword evidence="1" id="KW-0472">Membrane</keyword>
<reference evidence="2 3" key="1">
    <citation type="journal article" date="2016" name="Nat. Commun.">
        <title>Thousands of microbial genomes shed light on interconnected biogeochemical processes in an aquifer system.</title>
        <authorList>
            <person name="Anantharaman K."/>
            <person name="Brown C.T."/>
            <person name="Hug L.A."/>
            <person name="Sharon I."/>
            <person name="Castelle C.J."/>
            <person name="Probst A.J."/>
            <person name="Thomas B.C."/>
            <person name="Singh A."/>
            <person name="Wilkins M.J."/>
            <person name="Karaoz U."/>
            <person name="Brodie E.L."/>
            <person name="Williams K.H."/>
            <person name="Hubbard S.S."/>
            <person name="Banfield J.F."/>
        </authorList>
    </citation>
    <scope>NUCLEOTIDE SEQUENCE [LARGE SCALE GENOMIC DNA]</scope>
</reference>
<evidence type="ECO:0000313" key="2">
    <source>
        <dbReference type="EMBL" id="OGY51289.1"/>
    </source>
</evidence>
<organism evidence="2 3">
    <name type="scientific">Candidatus Buchananbacteria bacterium RIFCSPHIGHO2_02_FULL_56_16</name>
    <dbReference type="NCBI Taxonomy" id="1797542"/>
    <lineage>
        <taxon>Bacteria</taxon>
        <taxon>Candidatus Buchananiibacteriota</taxon>
    </lineage>
</organism>
<dbReference type="PANTHER" id="PTHR40050:SF1">
    <property type="entry name" value="INNER SPORE COAT PROTEIN H"/>
    <property type="match status" value="1"/>
</dbReference>
<accession>A0A1G1YG71</accession>
<comment type="caution">
    <text evidence="2">The sequence shown here is derived from an EMBL/GenBank/DDBJ whole genome shotgun (WGS) entry which is preliminary data.</text>
</comment>
<proteinExistence type="predicted"/>
<name>A0A1G1YG71_9BACT</name>
<evidence type="ECO:0000313" key="3">
    <source>
        <dbReference type="Proteomes" id="UP000177310"/>
    </source>
</evidence>
<dbReference type="AlphaFoldDB" id="A0A1G1YG71"/>
<keyword evidence="1" id="KW-0812">Transmembrane</keyword>
<protein>
    <recommendedName>
        <fullName evidence="4">Spore coat protein CotH</fullName>
    </recommendedName>
</protein>
<dbReference type="STRING" id="1797542.A3J59_02355"/>